<evidence type="ECO:0000313" key="3">
    <source>
        <dbReference type="EMBL" id="MDT0553895.1"/>
    </source>
</evidence>
<keyword evidence="2" id="KW-0812">Transmembrane</keyword>
<dbReference type="RefSeq" id="WP_311593981.1">
    <property type="nucleotide sequence ID" value="NZ_JAVRHV010000006.1"/>
</dbReference>
<proteinExistence type="predicted"/>
<accession>A0ABU2Y6S1</accession>
<name>A0ABU2Y6S1_9FLAO</name>
<keyword evidence="1" id="KW-0175">Coiled coil</keyword>
<keyword evidence="2" id="KW-0472">Membrane</keyword>
<gene>
    <name evidence="3" type="ORF">RM519_11605</name>
</gene>
<organism evidence="3 4">
    <name type="scientific">Urechidicola vernalis</name>
    <dbReference type="NCBI Taxonomy" id="3075600"/>
    <lineage>
        <taxon>Bacteria</taxon>
        <taxon>Pseudomonadati</taxon>
        <taxon>Bacteroidota</taxon>
        <taxon>Flavobacteriia</taxon>
        <taxon>Flavobacteriales</taxon>
        <taxon>Flavobacteriaceae</taxon>
        <taxon>Urechidicola</taxon>
    </lineage>
</organism>
<feature type="transmembrane region" description="Helical" evidence="2">
    <location>
        <begin position="127"/>
        <end position="144"/>
    </location>
</feature>
<comment type="caution">
    <text evidence="3">The sequence shown here is derived from an EMBL/GenBank/DDBJ whole genome shotgun (WGS) entry which is preliminary data.</text>
</comment>
<dbReference type="Proteomes" id="UP001252186">
    <property type="component" value="Unassembled WGS sequence"/>
</dbReference>
<protein>
    <submittedName>
        <fullName evidence="3">tRNA (Guanine-N1)-methyltransferase</fullName>
    </submittedName>
</protein>
<keyword evidence="4" id="KW-1185">Reference proteome</keyword>
<reference evidence="3 4" key="1">
    <citation type="submission" date="2023-09" db="EMBL/GenBank/DDBJ databases">
        <authorList>
            <person name="Rey-Velasco X."/>
        </authorList>
    </citation>
    <scope>NUCLEOTIDE SEQUENCE [LARGE SCALE GENOMIC DNA]</scope>
    <source>
        <strain evidence="3 4">P050</strain>
    </source>
</reference>
<evidence type="ECO:0000256" key="1">
    <source>
        <dbReference type="SAM" id="Coils"/>
    </source>
</evidence>
<evidence type="ECO:0000313" key="4">
    <source>
        <dbReference type="Proteomes" id="UP001252186"/>
    </source>
</evidence>
<evidence type="ECO:0000256" key="2">
    <source>
        <dbReference type="SAM" id="Phobius"/>
    </source>
</evidence>
<keyword evidence="2" id="KW-1133">Transmembrane helix</keyword>
<dbReference type="Gene3D" id="1.20.5.170">
    <property type="match status" value="1"/>
</dbReference>
<feature type="coiled-coil region" evidence="1">
    <location>
        <begin position="153"/>
        <end position="195"/>
    </location>
</feature>
<sequence length="196" mass="23105">MRLFTIITLLFSTVLIAQKTPPTQKLDSGTIENQFDYVIKNSNRYQEYKVIKRAWIDRLKIVVNDSLDVLKVDLSETRSMVTAKDTEINGLKNTLDERNSTIEQLNKEKDGILLFGFIISKPVYNTILWSTIGVLLTLLLIYIFRFNRSHVITKETKEKLDELEQEYEAHRTRALEREQQIRRKLQDEINKQKKDK</sequence>
<dbReference type="EMBL" id="JAVRHV010000006">
    <property type="protein sequence ID" value="MDT0553895.1"/>
    <property type="molecule type" value="Genomic_DNA"/>
</dbReference>